<organism evidence="4 5">
    <name type="scientific">Luteitalea pratensis</name>
    <dbReference type="NCBI Taxonomy" id="1855912"/>
    <lineage>
        <taxon>Bacteria</taxon>
        <taxon>Pseudomonadati</taxon>
        <taxon>Acidobacteriota</taxon>
        <taxon>Vicinamibacteria</taxon>
        <taxon>Vicinamibacterales</taxon>
        <taxon>Vicinamibacteraceae</taxon>
        <taxon>Luteitalea</taxon>
    </lineage>
</organism>
<dbReference type="PANTHER" id="PTHR32332">
    <property type="entry name" value="2-NITROPROPANE DIOXYGENASE"/>
    <property type="match status" value="1"/>
</dbReference>
<keyword evidence="2" id="KW-0288">FMN</keyword>
<reference evidence="5" key="2">
    <citation type="submission" date="2016-04" db="EMBL/GenBank/DDBJ databases">
        <title>First Complete Genome Sequence of a Subdivision 6 Acidobacterium.</title>
        <authorList>
            <person name="Huang S."/>
            <person name="Vieira S."/>
            <person name="Bunk B."/>
            <person name="Riedel T."/>
            <person name="Sproeer C."/>
            <person name="Overmann J."/>
        </authorList>
    </citation>
    <scope>NUCLEOTIDE SEQUENCE [LARGE SCALE GENOMIC DNA]</scope>
    <source>
        <strain evidence="5">DSM 100886 HEG_-6_39</strain>
    </source>
</reference>
<dbReference type="Gene3D" id="3.20.20.70">
    <property type="entry name" value="Aldolase class I"/>
    <property type="match status" value="2"/>
</dbReference>
<keyword evidence="5" id="KW-1185">Reference proteome</keyword>
<evidence type="ECO:0000313" key="5">
    <source>
        <dbReference type="Proteomes" id="UP000076079"/>
    </source>
</evidence>
<dbReference type="SUPFAM" id="SSF51412">
    <property type="entry name" value="Inosine monophosphate dehydrogenase (IMPDH)"/>
    <property type="match status" value="1"/>
</dbReference>
<dbReference type="KEGG" id="abac:LuPra_05045"/>
<protein>
    <submittedName>
        <fullName evidence="4">Putative enoyl-[acyl-carrier-protein] reductase II</fullName>
    </submittedName>
</protein>
<evidence type="ECO:0000256" key="3">
    <source>
        <dbReference type="ARBA" id="ARBA00023002"/>
    </source>
</evidence>
<keyword evidence="1" id="KW-0285">Flavoprotein</keyword>
<reference evidence="4 5" key="1">
    <citation type="journal article" date="2016" name="Genome Announc.">
        <title>First Complete Genome Sequence of a Subdivision 6 Acidobacterium Strain.</title>
        <authorList>
            <person name="Huang S."/>
            <person name="Vieira S."/>
            <person name="Bunk B."/>
            <person name="Riedel T."/>
            <person name="Sproer C."/>
            <person name="Overmann J."/>
        </authorList>
    </citation>
    <scope>NUCLEOTIDE SEQUENCE [LARGE SCALE GENOMIC DNA]</scope>
    <source>
        <strain evidence="5">DSM 100886 HEG_-6_39</strain>
    </source>
</reference>
<sequence>MTVAGVRLSTCTTKPTVNVHVAAAKATDRVVTHPAVIQGGMGVAISNWRLARAVSSAGGLGVVSGTALDQVLARRLQDGDPGGHMLRALDAFPVPAIAARILDRFLVEGGKGERRSYATLPMLSREGTVDQQELCVVANFVEVWLAREGHDRPVGINYLEKIQIPHLPSIYGALLAGVDYILMGAGIPLKIPGAIDALAVHAAATYPLTITGSVPGDDTLLRFDPADIVGQWRPLLKRPAFLAIVGSSTLALTLLRKANGIVDGFVIEGPTAGGHNAPPRGKVQLNEDGEPIYGDRDKVDLAAFREFGVPFWLAGGYGTPAGLRAALTQGAAGVQVGTAFALCDDSGMRPDYRAEVLADMRMAGTRVRTDPLASPTGFPFKVADVPGTIANPDVYASRPRICDLGYLREAYRRDDGTTGYRCAAEPVSVYVAKGGNAADTDGRKCICNALMATAGHPQVRAGTHVEPGIVTSGDALGEVAQFLAPGDDGYRAEDVVRLLLERQTL</sequence>
<dbReference type="GO" id="GO:0018580">
    <property type="term" value="F:nitronate monooxygenase activity"/>
    <property type="evidence" value="ECO:0007669"/>
    <property type="project" value="InterPro"/>
</dbReference>
<dbReference type="PANTHER" id="PTHR32332:SF33">
    <property type="entry name" value="NITRONATE MONOOXYGENASE DOMAIN-CONTAINING PROTEIN"/>
    <property type="match status" value="1"/>
</dbReference>
<dbReference type="InterPro" id="IPR013785">
    <property type="entry name" value="Aldolase_TIM"/>
</dbReference>
<dbReference type="EMBL" id="CP015136">
    <property type="protein sequence ID" value="AMY11783.1"/>
    <property type="molecule type" value="Genomic_DNA"/>
</dbReference>
<dbReference type="Proteomes" id="UP000076079">
    <property type="component" value="Chromosome"/>
</dbReference>
<dbReference type="AlphaFoldDB" id="A0A143PUE6"/>
<evidence type="ECO:0000313" key="4">
    <source>
        <dbReference type="EMBL" id="AMY11783.1"/>
    </source>
</evidence>
<dbReference type="STRING" id="1855912.LuPra_05045"/>
<dbReference type="InterPro" id="IPR004136">
    <property type="entry name" value="NMO"/>
</dbReference>
<name>A0A143PUE6_LUTPR</name>
<dbReference type="CDD" id="cd04730">
    <property type="entry name" value="NPD_like"/>
    <property type="match status" value="1"/>
</dbReference>
<evidence type="ECO:0000256" key="1">
    <source>
        <dbReference type="ARBA" id="ARBA00022630"/>
    </source>
</evidence>
<keyword evidence="3" id="KW-0560">Oxidoreductase</keyword>
<accession>A0A143PUE6</accession>
<dbReference type="Pfam" id="PF03060">
    <property type="entry name" value="NMO"/>
    <property type="match status" value="2"/>
</dbReference>
<dbReference type="PATRIC" id="fig|1813736.3.peg.5301"/>
<evidence type="ECO:0000256" key="2">
    <source>
        <dbReference type="ARBA" id="ARBA00022643"/>
    </source>
</evidence>
<proteinExistence type="predicted"/>
<gene>
    <name evidence="4" type="ORF">LuPra_05045</name>
</gene>